<evidence type="ECO:0000313" key="3">
    <source>
        <dbReference type="Proteomes" id="UP000585474"/>
    </source>
</evidence>
<organism evidence="2 3">
    <name type="scientific">Actinidia rufa</name>
    <dbReference type="NCBI Taxonomy" id="165716"/>
    <lineage>
        <taxon>Eukaryota</taxon>
        <taxon>Viridiplantae</taxon>
        <taxon>Streptophyta</taxon>
        <taxon>Embryophyta</taxon>
        <taxon>Tracheophyta</taxon>
        <taxon>Spermatophyta</taxon>
        <taxon>Magnoliopsida</taxon>
        <taxon>eudicotyledons</taxon>
        <taxon>Gunneridae</taxon>
        <taxon>Pentapetalae</taxon>
        <taxon>asterids</taxon>
        <taxon>Ericales</taxon>
        <taxon>Actinidiaceae</taxon>
        <taxon>Actinidia</taxon>
    </lineage>
</organism>
<keyword evidence="3" id="KW-1185">Reference proteome</keyword>
<evidence type="ECO:0000256" key="1">
    <source>
        <dbReference type="SAM" id="MobiDB-lite"/>
    </source>
</evidence>
<name>A0A7J0HF09_9ERIC</name>
<reference evidence="2 3" key="1">
    <citation type="submission" date="2019-07" db="EMBL/GenBank/DDBJ databases">
        <title>De Novo Assembly of kiwifruit Actinidia rufa.</title>
        <authorList>
            <person name="Sugita-Konishi S."/>
            <person name="Sato K."/>
            <person name="Mori E."/>
            <person name="Abe Y."/>
            <person name="Kisaki G."/>
            <person name="Hamano K."/>
            <person name="Suezawa K."/>
            <person name="Otani M."/>
            <person name="Fukuda T."/>
            <person name="Manabe T."/>
            <person name="Gomi K."/>
            <person name="Tabuchi M."/>
            <person name="Akimitsu K."/>
            <person name="Kataoka I."/>
        </authorList>
    </citation>
    <scope>NUCLEOTIDE SEQUENCE [LARGE SCALE GENOMIC DNA]</scope>
    <source>
        <strain evidence="3">cv. Fuchu</strain>
    </source>
</reference>
<comment type="caution">
    <text evidence="2">The sequence shown here is derived from an EMBL/GenBank/DDBJ whole genome shotgun (WGS) entry which is preliminary data.</text>
</comment>
<proteinExistence type="predicted"/>
<accession>A0A7J0HF09</accession>
<feature type="region of interest" description="Disordered" evidence="1">
    <location>
        <begin position="108"/>
        <end position="141"/>
    </location>
</feature>
<protein>
    <submittedName>
        <fullName evidence="2">Uncharacterized protein</fullName>
    </submittedName>
</protein>
<evidence type="ECO:0000313" key="2">
    <source>
        <dbReference type="EMBL" id="GFZ21659.1"/>
    </source>
</evidence>
<dbReference type="AlphaFoldDB" id="A0A7J0HF09"/>
<sequence>MSGKVDQVANYLRKLREELEDTSLVSLSSSEEAKDGEKVYQGELPIRIAPAIQVAPLLVVSSGSKAASDLAFPHFFSAAEDETKHSFNSSGANLDSSPEMPLKAKKIEPKKGKRAAFKTIQRRKGKAPTEGTSKRTKQGGRDVSINGLQRAMETQNHIFKHSSELKKALKRAQTMEGELKVVKDALATKVKRHEDSDAKVPRSLPSLKSMLLDFNEEEYANQPAMDEEEGDDKVGDKVGEEVGTSIARDGVVKHLKDQVMSCLREYLAICMLITEMLTCLGTVKQTQALVIIYCSACPLI</sequence>
<dbReference type="EMBL" id="BJWL01000029">
    <property type="protein sequence ID" value="GFZ21659.1"/>
    <property type="molecule type" value="Genomic_DNA"/>
</dbReference>
<gene>
    <name evidence="2" type="ORF">Acr_29g0008210</name>
</gene>
<dbReference type="Proteomes" id="UP000585474">
    <property type="component" value="Unassembled WGS sequence"/>
</dbReference>
<feature type="compositionally biased region" description="Basic residues" evidence="1">
    <location>
        <begin position="111"/>
        <end position="126"/>
    </location>
</feature>